<keyword evidence="3" id="KW-1185">Reference proteome</keyword>
<gene>
    <name evidence="2" type="ORF">KC01_LOCUS27785</name>
</gene>
<protein>
    <submittedName>
        <fullName evidence="2">Uncharacterized protein</fullName>
    </submittedName>
</protein>
<keyword evidence="1" id="KW-0812">Transmembrane</keyword>
<name>A0AAV2LEG1_KNICA</name>
<keyword evidence="1" id="KW-1133">Transmembrane helix</keyword>
<evidence type="ECO:0000256" key="1">
    <source>
        <dbReference type="SAM" id="Phobius"/>
    </source>
</evidence>
<sequence length="96" mass="10435">MGANVVRVLQQNNLRLFHTRSSLTCFPGAPCSPSDCSAHFLSVLRLRRLRSTRAPLVLFLVSSSSPVLLLVSGLSSGLDTTVLRRRRRGGIGTARC</sequence>
<evidence type="ECO:0000313" key="3">
    <source>
        <dbReference type="Proteomes" id="UP001497482"/>
    </source>
</evidence>
<feature type="transmembrane region" description="Helical" evidence="1">
    <location>
        <begin position="56"/>
        <end position="78"/>
    </location>
</feature>
<organism evidence="2 3">
    <name type="scientific">Knipowitschia caucasica</name>
    <name type="common">Caucasian dwarf goby</name>
    <name type="synonym">Pomatoschistus caucasicus</name>
    <dbReference type="NCBI Taxonomy" id="637954"/>
    <lineage>
        <taxon>Eukaryota</taxon>
        <taxon>Metazoa</taxon>
        <taxon>Chordata</taxon>
        <taxon>Craniata</taxon>
        <taxon>Vertebrata</taxon>
        <taxon>Euteleostomi</taxon>
        <taxon>Actinopterygii</taxon>
        <taxon>Neopterygii</taxon>
        <taxon>Teleostei</taxon>
        <taxon>Neoteleostei</taxon>
        <taxon>Acanthomorphata</taxon>
        <taxon>Gobiaria</taxon>
        <taxon>Gobiiformes</taxon>
        <taxon>Gobioidei</taxon>
        <taxon>Gobiidae</taxon>
        <taxon>Gobiinae</taxon>
        <taxon>Knipowitschia</taxon>
    </lineage>
</organism>
<dbReference type="AlphaFoldDB" id="A0AAV2LEG1"/>
<reference evidence="2 3" key="1">
    <citation type="submission" date="2024-04" db="EMBL/GenBank/DDBJ databases">
        <authorList>
            <person name="Waldvogel A.-M."/>
            <person name="Schoenle A."/>
        </authorList>
    </citation>
    <scope>NUCLEOTIDE SEQUENCE [LARGE SCALE GENOMIC DNA]</scope>
</reference>
<evidence type="ECO:0000313" key="2">
    <source>
        <dbReference type="EMBL" id="CAL1599528.1"/>
    </source>
</evidence>
<dbReference type="EMBL" id="OZ035845">
    <property type="protein sequence ID" value="CAL1599528.1"/>
    <property type="molecule type" value="Genomic_DNA"/>
</dbReference>
<keyword evidence="1" id="KW-0472">Membrane</keyword>
<dbReference type="Proteomes" id="UP001497482">
    <property type="component" value="Chromosome 23"/>
</dbReference>
<proteinExistence type="predicted"/>
<accession>A0AAV2LEG1</accession>